<proteinExistence type="predicted"/>
<dbReference type="GO" id="GO:0031122">
    <property type="term" value="P:cytoplasmic microtubule organization"/>
    <property type="evidence" value="ECO:0007669"/>
    <property type="project" value="TreeGrafter"/>
</dbReference>
<protein>
    <submittedName>
        <fullName evidence="6">Dystrophin</fullName>
    </submittedName>
</protein>
<reference evidence="6" key="2">
    <citation type="submission" date="2020-10" db="UniProtKB">
        <authorList>
            <consortium name="WormBaseParasite"/>
        </authorList>
    </citation>
    <scope>IDENTIFICATION</scope>
</reference>
<keyword evidence="1" id="KW-0597">Phosphoprotein</keyword>
<dbReference type="PANTHER" id="PTHR23169">
    <property type="entry name" value="ENVOPLAKIN"/>
    <property type="match status" value="1"/>
</dbReference>
<evidence type="ECO:0000256" key="3">
    <source>
        <dbReference type="SAM" id="Coils"/>
    </source>
</evidence>
<feature type="compositionally biased region" description="Basic and acidic residues" evidence="4">
    <location>
        <begin position="2487"/>
        <end position="2497"/>
    </location>
</feature>
<keyword evidence="5" id="KW-1185">Reference proteome</keyword>
<dbReference type="Proteomes" id="UP000492821">
    <property type="component" value="Unassembled WGS sequence"/>
</dbReference>
<dbReference type="GO" id="GO:0005737">
    <property type="term" value="C:cytoplasm"/>
    <property type="evidence" value="ECO:0007669"/>
    <property type="project" value="TreeGrafter"/>
</dbReference>
<name>A0A7E4VBK6_PANRE</name>
<dbReference type="PANTHER" id="PTHR23169:SF23">
    <property type="entry name" value="SHORT STOP, ISOFORM H"/>
    <property type="match status" value="1"/>
</dbReference>
<dbReference type="Gene3D" id="1.20.58.60">
    <property type="match status" value="2"/>
</dbReference>
<dbReference type="InterPro" id="IPR018159">
    <property type="entry name" value="Spectrin/alpha-actinin"/>
</dbReference>
<reference evidence="5" key="1">
    <citation type="journal article" date="2013" name="Genetics">
        <title>The draft genome and transcriptome of Panagrellus redivivus are shaped by the harsh demands of a free-living lifestyle.</title>
        <authorList>
            <person name="Srinivasan J."/>
            <person name="Dillman A.R."/>
            <person name="Macchietto M.G."/>
            <person name="Heikkinen L."/>
            <person name="Lakso M."/>
            <person name="Fracchia K.M."/>
            <person name="Antoshechkin I."/>
            <person name="Mortazavi A."/>
            <person name="Wong G."/>
            <person name="Sternberg P.W."/>
        </authorList>
    </citation>
    <scope>NUCLEOTIDE SEQUENCE [LARGE SCALE GENOMIC DNA]</scope>
    <source>
        <strain evidence="5">MT8872</strain>
    </source>
</reference>
<dbReference type="Pfam" id="PF00435">
    <property type="entry name" value="Spectrin"/>
    <property type="match status" value="1"/>
</dbReference>
<dbReference type="SMART" id="SM00250">
    <property type="entry name" value="PLEC"/>
    <property type="match status" value="19"/>
</dbReference>
<dbReference type="GO" id="GO:0005882">
    <property type="term" value="C:intermediate filament"/>
    <property type="evidence" value="ECO:0007669"/>
    <property type="project" value="TreeGrafter"/>
</dbReference>
<feature type="compositionally biased region" description="Low complexity" evidence="4">
    <location>
        <begin position="2455"/>
        <end position="2474"/>
    </location>
</feature>
<dbReference type="SMART" id="SM00150">
    <property type="entry name" value="SPEC"/>
    <property type="match status" value="3"/>
</dbReference>
<feature type="region of interest" description="Disordered" evidence="4">
    <location>
        <begin position="2447"/>
        <end position="2546"/>
    </location>
</feature>
<dbReference type="InterPro" id="IPR001101">
    <property type="entry name" value="Plectin_repeat"/>
</dbReference>
<evidence type="ECO:0000256" key="2">
    <source>
        <dbReference type="ARBA" id="ARBA00022737"/>
    </source>
</evidence>
<dbReference type="InterPro" id="IPR043197">
    <property type="entry name" value="Plakin"/>
</dbReference>
<dbReference type="GO" id="GO:0016020">
    <property type="term" value="C:membrane"/>
    <property type="evidence" value="ECO:0007669"/>
    <property type="project" value="TreeGrafter"/>
</dbReference>
<feature type="region of interest" description="Disordered" evidence="4">
    <location>
        <begin position="503"/>
        <end position="621"/>
    </location>
</feature>
<dbReference type="GO" id="GO:0005198">
    <property type="term" value="F:structural molecule activity"/>
    <property type="evidence" value="ECO:0007669"/>
    <property type="project" value="TreeGrafter"/>
</dbReference>
<dbReference type="CDD" id="cd00176">
    <property type="entry name" value="SPEC"/>
    <property type="match status" value="1"/>
</dbReference>
<evidence type="ECO:0000313" key="6">
    <source>
        <dbReference type="WBParaSite" id="Pan_g18509.t1"/>
    </source>
</evidence>
<dbReference type="SUPFAM" id="SSF75399">
    <property type="entry name" value="Plakin repeat"/>
    <property type="match status" value="11"/>
</dbReference>
<sequence>MRKLAKQKRRMIRYNMVLTTMKSIQGWDLDTFLSYPPEQRDEIIKALNDDVNKLLSELDPNDPLALRLKDELRRTNDHFLDLLNQSLRGPEPDLSNQFDQSIADLLKKLEEAWKKLNERAGEPVPRNLDDLERLVNDHRAFEDALQGLDVDVSNVKELFRQLPEPTPQQRANHDYLNSRWEDIWDLSRMYVERLKILQQVLQGIAEVQDIVKRHEVTLSSFDDMPAALDQLRGVHSQLLELNMVLQQQENIIQSLNKSVALLRQHVARTRFNVPHHPDVDQLEEQVSQLTVRWDNVCSQVADRLKTAEDSQQTQMVYRSQYDEEIQWLDRVEATINALRRPETLQPHELQSQLDQLISEYAQLQEHTATIENINKEGGKFIREAKNYDNRLDVFRENIAGIHGPAVRSEFRRTQPQPKNGAQIVTEELEALNRRFAQLSSVILERRNQLGVLIQNWKRKQQEEEERRRAEEEAKRRAFEEARKRALEEADRLRKEREAAEAARRAAEEADRARREREAAEAARRAAEDAERRRRQREADDAARRAAEEEAERLRRQREADDAARRAAEEEAERRRREDEERRRREEEERRRREEEDRRRRDDEDRRRREEEERRRREEEDRIRLQPKEPVLNIAQGLHEGFATDDIDEFDTLGDAPDRAKITEHEDEMEMYQEETVTKTQFYEMEGVLHKQTGEILTFVEAIRQGLLDLSSGGGQFFDIVSGARISLEKAAELGYINEDVNQILNTHYGIRHPETGVDITLLEAIQIGLYDPDNRQLRDIHSGEILSLLESRHVCDLDTQRKLIKQGILKLPPLSLEHAIAQGVVNTQTGEFTGKFTREVMSLQDALYNGYINLGSQNVTTIAAPLSDVIEDGFINGQTAEFVDRNSDDKFTLRQALARDNKLINDNVREVINTQKNERITLADAIISHAINHKVGKFVDLATRGELTLRQAYDKGYISKPLTLTEAAERDLVDTANRFVDRGTQSRYTLLEAIAKGVIDPDVRHIVDPDEEEIISISEALERGLLDSAGHLNLVKQQRTINLTEGISEGLLTKRARHTIFNVKGIKNTQTGLNLSFNEAVELGALIVPAERVVDLSNNQGSLLTDASDKIVDPMLKELLTGPIGIRESGQELTLIRAVAKGYIDPVKGVLIDQRSNRELTPKEAYNTGLVTLRGALKLAGLFDVHASLMTPIKKRDQKRRVLRPGQPQQQILGEDQVRVTLADAMKQGLIDSRTQRFRQGDQEMSLHDALSQGLIDPSSEWIIPNRNSQVGPTIEEKTQESVTETGQQLAPKIYPDKQLEETVSTVKRVRRTETSAVGGPGGVSVYRAITGSKGAIEVPADGYHIREAARRGIVDLATGVVSPPGTDKRLSLEEAITLGVLNPKSLSFREPKSGRTLNASEAIDQKIIDRHGNLEVDGRKVTLQEAVDRHLVHLEAEPPAHISDSNKKVIQFSAGHGPVMSFRPVGQAVVEEHETSWSFDSSVGELVDLGSGERLPIEAALRSGRLTKDDLRVRDALTGREMTFDEAEKWGIIDILSGYYLDKSTNQRISFSEAARQHRIYPTGGVPENAGDAVHTTFKIQTRSQVAKKEALTAGPSHGDDFNIGQLVRSNRFDPSSGRFALPDAPNDLTLKEIIVKGFLNPYATTVVDRRNNRELKLLDAIEEHIVDDTNGTVKDTATGREYNFAQAISEGLIKEESRDALEVQAITSGVLDNAGYRPQSATSPRLVEQKLQLTPFLAQENYRSEPETSTSSFVRNQVAVMERRGTGGDVERLVDLGAGNQVMVKVIRGEDGVEKGEYIDPTTGMKFTIQLHGDPFVTQTTTKVKSTSQVQSVDLEPHAQFVGIDKVKDMRTGRVMSLQDAQRMGLARVDKKGKQNTKSYSVFRSNIQLAINSGVVDKDGEKISLEDAINTRVVDIENLKYIHPKTNEPLDLSRAANMGLIDVTLAETLPKGICHPANGEKISVKKAIDIGIVNPRTGAVRNPFTNEKLTWIDLVKSVYNSLTMEGVYDPSKGYGVPILHALHDGLIDSKTEQYYNAITGDRFSLADAASKGLIDQETFRVLSAPAITDYRTRRELNLIQAVANKIIDPKNRTVQLSDNKIVPITKAIEEGAISREVADRLRRIEKLTFAEALGKGLIDVVQDTFTDPDSGKTLTISEAVNQGLLDTGDVNNDDDKNLSRVLSSDIFDERSGRIRDANTGLHLTFRAAVDQGVIDPDSLLHDIESSQTVTIREAIKKGLVDNDGKYIDPKTHNKITLNEAARSGLVAVISSPMQLAQAVTEAVKRREAEGFKFKIESIDDSGKRESVPKFRDEQTIIRLTPSRVQPGLSSRIRSSVTEDPRNSRRSIVDDALELADLQHEYLDKLDKAGVSVDDKVLENPATMQNVSIREAVETGLLDVVNHAIVHPSSGRQYSLPKAAHMRLLNPDTARKLLETLDLPLDELNQLIPPPGSSAPGVSSSSTYHTTSSSTFSEIPATSSQFHHATVVEEPRKSWTKEVNWSGNPAELRQPGGDSRLSTFTTTSPDGKTTTTTRTSSYSFKSDNQ</sequence>
<dbReference type="Gene3D" id="3.90.1290.10">
    <property type="entry name" value="Plakin repeat"/>
    <property type="match status" value="8"/>
</dbReference>
<feature type="coiled-coil region" evidence="3">
    <location>
        <begin position="238"/>
        <end position="265"/>
    </location>
</feature>
<dbReference type="InterPro" id="IPR002017">
    <property type="entry name" value="Spectrin_repeat"/>
</dbReference>
<dbReference type="GO" id="GO:0030056">
    <property type="term" value="C:hemidesmosome"/>
    <property type="evidence" value="ECO:0007669"/>
    <property type="project" value="TreeGrafter"/>
</dbReference>
<organism evidence="5 6">
    <name type="scientific">Panagrellus redivivus</name>
    <name type="common">Microworm</name>
    <dbReference type="NCBI Taxonomy" id="6233"/>
    <lineage>
        <taxon>Eukaryota</taxon>
        <taxon>Metazoa</taxon>
        <taxon>Ecdysozoa</taxon>
        <taxon>Nematoda</taxon>
        <taxon>Chromadorea</taxon>
        <taxon>Rhabditida</taxon>
        <taxon>Tylenchina</taxon>
        <taxon>Panagrolaimomorpha</taxon>
        <taxon>Panagrolaimoidea</taxon>
        <taxon>Panagrolaimidae</taxon>
        <taxon>Panagrellus</taxon>
    </lineage>
</organism>
<dbReference type="SUPFAM" id="SSF46966">
    <property type="entry name" value="Spectrin repeat"/>
    <property type="match status" value="3"/>
</dbReference>
<evidence type="ECO:0000313" key="5">
    <source>
        <dbReference type="Proteomes" id="UP000492821"/>
    </source>
</evidence>
<evidence type="ECO:0000256" key="1">
    <source>
        <dbReference type="ARBA" id="ARBA00022553"/>
    </source>
</evidence>
<dbReference type="WBParaSite" id="Pan_g18509.t1">
    <property type="protein sequence ID" value="Pan_g18509.t1"/>
    <property type="gene ID" value="Pan_g18509"/>
</dbReference>
<keyword evidence="2" id="KW-0677">Repeat</keyword>
<keyword evidence="3" id="KW-0175">Coiled coil</keyword>
<dbReference type="InterPro" id="IPR035915">
    <property type="entry name" value="Plakin_repeat_sf"/>
</dbReference>
<accession>A0A7E4VBK6</accession>
<feature type="compositionally biased region" description="Low complexity" evidence="4">
    <location>
        <begin position="2519"/>
        <end position="2540"/>
    </location>
</feature>
<dbReference type="GO" id="GO:0045104">
    <property type="term" value="P:intermediate filament cytoskeleton organization"/>
    <property type="evidence" value="ECO:0007669"/>
    <property type="project" value="InterPro"/>
</dbReference>
<dbReference type="GO" id="GO:0042060">
    <property type="term" value="P:wound healing"/>
    <property type="evidence" value="ECO:0007669"/>
    <property type="project" value="TreeGrafter"/>
</dbReference>
<evidence type="ECO:0000256" key="4">
    <source>
        <dbReference type="SAM" id="MobiDB-lite"/>
    </source>
</evidence>